<evidence type="ECO:0000256" key="2">
    <source>
        <dbReference type="SAM" id="SignalP"/>
    </source>
</evidence>
<dbReference type="PANTHER" id="PTHR12558">
    <property type="entry name" value="CELL DIVISION CYCLE 16,23,27"/>
    <property type="match status" value="1"/>
</dbReference>
<dbReference type="InterPro" id="IPR011990">
    <property type="entry name" value="TPR-like_helical_dom_sf"/>
</dbReference>
<comment type="caution">
    <text evidence="3">The sequence shown here is derived from an EMBL/GenBank/DDBJ whole genome shotgun (WGS) entry which is preliminary data.</text>
</comment>
<reference evidence="3 4" key="1">
    <citation type="submission" date="2019-04" db="EMBL/GenBank/DDBJ databases">
        <authorList>
            <person name="Hwang J.C."/>
        </authorList>
    </citation>
    <scope>NUCLEOTIDE SEQUENCE [LARGE SCALE GENOMIC DNA]</scope>
    <source>
        <strain evidence="3 4">IMCC35002</strain>
    </source>
</reference>
<evidence type="ECO:0000313" key="4">
    <source>
        <dbReference type="Proteomes" id="UP000305675"/>
    </source>
</evidence>
<dbReference type="SMART" id="SM00028">
    <property type="entry name" value="TPR"/>
    <property type="match status" value="6"/>
</dbReference>
<feature type="repeat" description="TPR" evidence="1">
    <location>
        <begin position="33"/>
        <end position="66"/>
    </location>
</feature>
<dbReference type="PANTHER" id="PTHR12558:SF13">
    <property type="entry name" value="CELL DIVISION CYCLE PROTEIN 27 HOMOLOG"/>
    <property type="match status" value="1"/>
</dbReference>
<dbReference type="EMBL" id="SWCJ01000001">
    <property type="protein sequence ID" value="TKB58416.1"/>
    <property type="molecule type" value="Genomic_DNA"/>
</dbReference>
<dbReference type="Pfam" id="PF13181">
    <property type="entry name" value="TPR_8"/>
    <property type="match status" value="2"/>
</dbReference>
<dbReference type="AlphaFoldDB" id="A0A4U1BSM8"/>
<keyword evidence="4" id="KW-1185">Reference proteome</keyword>
<dbReference type="Proteomes" id="UP000305675">
    <property type="component" value="Unassembled WGS sequence"/>
</dbReference>
<accession>A0A4U1BSM8</accession>
<feature type="repeat" description="TPR" evidence="1">
    <location>
        <begin position="101"/>
        <end position="134"/>
    </location>
</feature>
<evidence type="ECO:0000256" key="1">
    <source>
        <dbReference type="PROSITE-ProRule" id="PRU00339"/>
    </source>
</evidence>
<name>A0A4U1BSM8_9GAMM</name>
<feature type="chain" id="PRO_5020721791" evidence="2">
    <location>
        <begin position="21"/>
        <end position="341"/>
    </location>
</feature>
<gene>
    <name evidence="3" type="ORF">FCL42_01325</name>
</gene>
<organism evidence="3 4">
    <name type="scientific">Ferrimonas aestuarii</name>
    <dbReference type="NCBI Taxonomy" id="2569539"/>
    <lineage>
        <taxon>Bacteria</taxon>
        <taxon>Pseudomonadati</taxon>
        <taxon>Pseudomonadota</taxon>
        <taxon>Gammaproteobacteria</taxon>
        <taxon>Alteromonadales</taxon>
        <taxon>Ferrimonadaceae</taxon>
        <taxon>Ferrimonas</taxon>
    </lineage>
</organism>
<keyword evidence="1" id="KW-0802">TPR repeat</keyword>
<evidence type="ECO:0000313" key="3">
    <source>
        <dbReference type="EMBL" id="TKB58416.1"/>
    </source>
</evidence>
<proteinExistence type="predicted"/>
<dbReference type="Pfam" id="PF13414">
    <property type="entry name" value="TPR_11"/>
    <property type="match status" value="1"/>
</dbReference>
<dbReference type="SUPFAM" id="SSF81901">
    <property type="entry name" value="HCP-like"/>
    <property type="match status" value="1"/>
</dbReference>
<dbReference type="RefSeq" id="WP_136861564.1">
    <property type="nucleotide sequence ID" value="NZ_SWCJ01000001.1"/>
</dbReference>
<dbReference type="Gene3D" id="1.25.40.10">
    <property type="entry name" value="Tetratricopeptide repeat domain"/>
    <property type="match status" value="2"/>
</dbReference>
<feature type="signal peptide" evidence="2">
    <location>
        <begin position="1"/>
        <end position="20"/>
    </location>
</feature>
<dbReference type="OrthoDB" id="1668776at2"/>
<dbReference type="InterPro" id="IPR019734">
    <property type="entry name" value="TPR_rpt"/>
</dbReference>
<dbReference type="Pfam" id="PF14559">
    <property type="entry name" value="TPR_19"/>
    <property type="match status" value="1"/>
</dbReference>
<dbReference type="PROSITE" id="PS50005">
    <property type="entry name" value="TPR"/>
    <property type="match status" value="4"/>
</dbReference>
<feature type="repeat" description="TPR" evidence="1">
    <location>
        <begin position="67"/>
        <end position="100"/>
    </location>
</feature>
<sequence length="341" mass="37939">MTRILFVLLATLGLSGCASSSKTEVPEIQRPSVATLMQQGQQAEKLKQYEMALKNYIEALEQQPQSADILYRIGEVQSQLGNTGYALKALQDALTTEPDHINAMTSLALINLTLGDNEQAKRYLTKALDLDQQRLAQLNQTVIVGEKPELQTLDADSPLPGYNAMGILNDLDGNYEAARQYYELVLQQQPGNAPALTNLGYSYYLDGNLKQAEIKLRLATQKQPDFKRAWHNLGLLYVRMNHYKRALVALKRVMPEPDALNDLGYFAMLEGRYAQAKELFLKAIDSSPTYFAKAQDNLEKLQELQGKLATASSHQSVLSFPSKEAQIKAEMLRAAPLSSAQ</sequence>
<keyword evidence="2" id="KW-0732">Signal</keyword>
<protein>
    <submittedName>
        <fullName evidence="3">Tetratricopeptide repeat protein</fullName>
    </submittedName>
</protein>
<feature type="repeat" description="TPR" evidence="1">
    <location>
        <begin position="257"/>
        <end position="290"/>
    </location>
</feature>
<dbReference type="PROSITE" id="PS51257">
    <property type="entry name" value="PROKAR_LIPOPROTEIN"/>
    <property type="match status" value="1"/>
</dbReference>